<keyword evidence="3 12" id="KW-0554">One-carbon metabolism</keyword>
<keyword evidence="4 12" id="KW-0028">Amino-acid biosynthesis</keyword>
<dbReference type="GO" id="GO:0009086">
    <property type="term" value="P:methionine biosynthetic process"/>
    <property type="evidence" value="ECO:0007669"/>
    <property type="project" value="UniProtKB-KW"/>
</dbReference>
<dbReference type="EC" id="3.5.4.9" evidence="12"/>
<dbReference type="PANTHER" id="PTHR48099:SF5">
    <property type="entry name" value="C-1-TETRAHYDROFOLATE SYNTHASE, CYTOPLASMIC"/>
    <property type="match status" value="1"/>
</dbReference>
<keyword evidence="10 12" id="KW-0486">Methionine biosynthesis</keyword>
<dbReference type="GO" id="GO:0004477">
    <property type="term" value="F:methenyltetrahydrofolate cyclohydrolase activity"/>
    <property type="evidence" value="ECO:0007669"/>
    <property type="project" value="UniProtKB-UniRule"/>
</dbReference>
<feature type="binding site" evidence="12">
    <location>
        <position position="230"/>
    </location>
    <ligand>
        <name>NADP(+)</name>
        <dbReference type="ChEBI" id="CHEBI:58349"/>
    </ligand>
</feature>
<comment type="pathway">
    <text evidence="1 12">One-carbon metabolism; tetrahydrofolate interconversion.</text>
</comment>
<evidence type="ECO:0000256" key="12">
    <source>
        <dbReference type="HAMAP-Rule" id="MF_01576"/>
    </source>
</evidence>
<dbReference type="GO" id="GO:0004488">
    <property type="term" value="F:methylenetetrahydrofolate dehydrogenase (NADP+) activity"/>
    <property type="evidence" value="ECO:0007669"/>
    <property type="project" value="UniProtKB-UniRule"/>
</dbReference>
<feature type="binding site" evidence="12">
    <location>
        <begin position="164"/>
        <end position="166"/>
    </location>
    <ligand>
        <name>NADP(+)</name>
        <dbReference type="ChEBI" id="CHEBI:58349"/>
    </ligand>
</feature>
<evidence type="ECO:0000256" key="1">
    <source>
        <dbReference type="ARBA" id="ARBA00004777"/>
    </source>
</evidence>
<feature type="binding site" evidence="12">
    <location>
        <position position="189"/>
    </location>
    <ligand>
        <name>NADP(+)</name>
        <dbReference type="ChEBI" id="CHEBI:58349"/>
    </ligand>
</feature>
<feature type="domain" description="Tetrahydrofolate dehydrogenase/cyclohydrolase catalytic" evidence="13">
    <location>
        <begin position="4"/>
        <end position="119"/>
    </location>
</feature>
<dbReference type="GO" id="GO:0006164">
    <property type="term" value="P:purine nucleotide biosynthetic process"/>
    <property type="evidence" value="ECO:0007669"/>
    <property type="project" value="UniProtKB-KW"/>
</dbReference>
<evidence type="ECO:0000313" key="15">
    <source>
        <dbReference type="EMBL" id="PPE04150.1"/>
    </source>
</evidence>
<keyword evidence="9 12" id="KW-0368">Histidine biosynthesis</keyword>
<evidence type="ECO:0000313" key="16">
    <source>
        <dbReference type="Proteomes" id="UP000237865"/>
    </source>
</evidence>
<evidence type="ECO:0000256" key="8">
    <source>
        <dbReference type="ARBA" id="ARBA00023002"/>
    </source>
</evidence>
<dbReference type="InterPro" id="IPR020631">
    <property type="entry name" value="THF_DH/CycHdrlase_NAD-bd_dom"/>
</dbReference>
<dbReference type="RefSeq" id="WP_028126879.1">
    <property type="nucleotide sequence ID" value="NZ_PHNE01000006.1"/>
</dbReference>
<dbReference type="InterPro" id="IPR020867">
    <property type="entry name" value="THF_DH/CycHdrlase_CS"/>
</dbReference>
<evidence type="ECO:0000259" key="14">
    <source>
        <dbReference type="Pfam" id="PF02882"/>
    </source>
</evidence>
<dbReference type="Gene3D" id="3.40.50.10860">
    <property type="entry name" value="Leucine Dehydrogenase, chain A, domain 1"/>
    <property type="match status" value="1"/>
</dbReference>
<protein>
    <recommendedName>
        <fullName evidence="12">Bifunctional protein FolD</fullName>
    </recommendedName>
    <domain>
        <recommendedName>
            <fullName evidence="12">Methylenetetrahydrofolate dehydrogenase</fullName>
            <ecNumber evidence="12">1.5.1.5</ecNumber>
        </recommendedName>
    </domain>
    <domain>
        <recommendedName>
            <fullName evidence="12">Methenyltetrahydrofolate cyclohydrolase</fullName>
            <ecNumber evidence="12">3.5.4.9</ecNumber>
        </recommendedName>
    </domain>
</protein>
<keyword evidence="11 12" id="KW-0511">Multifunctional enzyme</keyword>
<organism evidence="15 16">
    <name type="scientific">Williamsoniiplasma lucivorax</name>
    <dbReference type="NCBI Taxonomy" id="209274"/>
    <lineage>
        <taxon>Bacteria</taxon>
        <taxon>Bacillati</taxon>
        <taxon>Mycoplasmatota</taxon>
        <taxon>Mollicutes</taxon>
        <taxon>Entomoplasmatales</taxon>
        <taxon>Williamsoniiplasma</taxon>
    </lineage>
</organism>
<evidence type="ECO:0000256" key="2">
    <source>
        <dbReference type="ARBA" id="ARBA00011738"/>
    </source>
</evidence>
<dbReference type="PROSITE" id="PS00767">
    <property type="entry name" value="THF_DHG_CYH_2"/>
    <property type="match status" value="1"/>
</dbReference>
<dbReference type="PRINTS" id="PR00085">
    <property type="entry name" value="THFDHDRGNASE"/>
</dbReference>
<dbReference type="AlphaFoldDB" id="A0A2S5RA25"/>
<dbReference type="PANTHER" id="PTHR48099">
    <property type="entry name" value="C-1-TETRAHYDROFOLATE SYNTHASE, CYTOPLASMIC-RELATED"/>
    <property type="match status" value="1"/>
</dbReference>
<keyword evidence="7 12" id="KW-0521">NADP</keyword>
<feature type="domain" description="Tetrahydrofolate dehydrogenase/cyclohydrolase NAD(P)-binding" evidence="14">
    <location>
        <begin position="138"/>
        <end position="280"/>
    </location>
</feature>
<gene>
    <name evidence="12 15" type="primary">folD</name>
    <name evidence="15" type="ORF">ELUCI_v1c09300</name>
</gene>
<dbReference type="GO" id="GO:0000105">
    <property type="term" value="P:L-histidine biosynthetic process"/>
    <property type="evidence" value="ECO:0007669"/>
    <property type="project" value="UniProtKB-KW"/>
</dbReference>
<comment type="catalytic activity">
    <reaction evidence="12">
        <text>(6R)-5,10-methylene-5,6,7,8-tetrahydrofolate + NADP(+) = (6R)-5,10-methenyltetrahydrofolate + NADPH</text>
        <dbReference type="Rhea" id="RHEA:22812"/>
        <dbReference type="ChEBI" id="CHEBI:15636"/>
        <dbReference type="ChEBI" id="CHEBI:57455"/>
        <dbReference type="ChEBI" id="CHEBI:57783"/>
        <dbReference type="ChEBI" id="CHEBI:58349"/>
        <dbReference type="EC" id="1.5.1.5"/>
    </reaction>
</comment>
<evidence type="ECO:0000256" key="11">
    <source>
        <dbReference type="ARBA" id="ARBA00023268"/>
    </source>
</evidence>
<dbReference type="EMBL" id="PHNE01000006">
    <property type="protein sequence ID" value="PPE04150.1"/>
    <property type="molecule type" value="Genomic_DNA"/>
</dbReference>
<dbReference type="InterPro" id="IPR000672">
    <property type="entry name" value="THF_DH/CycHdrlase"/>
</dbReference>
<comment type="catalytic activity">
    <reaction evidence="12">
        <text>(6R)-5,10-methenyltetrahydrofolate + H2O = (6R)-10-formyltetrahydrofolate + H(+)</text>
        <dbReference type="Rhea" id="RHEA:23700"/>
        <dbReference type="ChEBI" id="CHEBI:15377"/>
        <dbReference type="ChEBI" id="CHEBI:15378"/>
        <dbReference type="ChEBI" id="CHEBI:57455"/>
        <dbReference type="ChEBI" id="CHEBI:195366"/>
        <dbReference type="EC" id="3.5.4.9"/>
    </reaction>
</comment>
<dbReference type="FunFam" id="3.40.50.10860:FF:000005">
    <property type="entry name" value="C-1-tetrahydrofolate synthase, cytoplasmic, putative"/>
    <property type="match status" value="1"/>
</dbReference>
<sequence>MQILDGKKIAAKRRAILKTQISEDFKTYQRAPKLVILLIGGDEPSLIYVKHKLVAAQEVGIEAELLTFDAKVSTTTIYTEIEKLNNDPTVDGILLQLPIPKKFNEEDYLQAIDPLKDADGFNYQNQGKMLQGYDSIFPSTPLGVINLLSEYQIDVQGMNATVIGTSNIVGKPLCVMLSNLGATVTMCNINTKKILDHTINADLIISATGSKFIVKEKMVKVGAVVVDVGIIRDQKTQKLVGDVDFEHVAQKTSFITPVPGGVGPMTIVTLLENTHKLYLKHVK</sequence>
<keyword evidence="16" id="KW-1185">Reference proteome</keyword>
<dbReference type="Gene3D" id="3.40.50.720">
    <property type="entry name" value="NAD(P)-binding Rossmann-like Domain"/>
    <property type="match status" value="1"/>
</dbReference>
<dbReference type="HAMAP" id="MF_01576">
    <property type="entry name" value="THF_DHG_CYH"/>
    <property type="match status" value="1"/>
</dbReference>
<dbReference type="UniPathway" id="UPA00193"/>
<evidence type="ECO:0000256" key="9">
    <source>
        <dbReference type="ARBA" id="ARBA00023102"/>
    </source>
</evidence>
<comment type="subunit">
    <text evidence="2 12">Homodimer.</text>
</comment>
<keyword evidence="8 12" id="KW-0560">Oxidoreductase</keyword>
<comment type="caution">
    <text evidence="15">The sequence shown here is derived from an EMBL/GenBank/DDBJ whole genome shotgun (WGS) entry which is preliminary data.</text>
</comment>
<dbReference type="Pfam" id="PF02882">
    <property type="entry name" value="THF_DHG_CYH_C"/>
    <property type="match status" value="1"/>
</dbReference>
<evidence type="ECO:0000256" key="7">
    <source>
        <dbReference type="ARBA" id="ARBA00022857"/>
    </source>
</evidence>
<evidence type="ECO:0000256" key="6">
    <source>
        <dbReference type="ARBA" id="ARBA00022801"/>
    </source>
</evidence>
<accession>A0A2S5RA25</accession>
<dbReference type="InterPro" id="IPR020630">
    <property type="entry name" value="THF_DH/CycHdrlase_cat_dom"/>
</dbReference>
<dbReference type="InterPro" id="IPR046346">
    <property type="entry name" value="Aminoacid_DH-like_N_sf"/>
</dbReference>
<evidence type="ECO:0000256" key="4">
    <source>
        <dbReference type="ARBA" id="ARBA00022605"/>
    </source>
</evidence>
<comment type="function">
    <text evidence="12">Catalyzes the oxidation of 5,10-methylenetetrahydrofolate to 5,10-methenyltetrahydrofolate and then the hydrolysis of 5,10-methenyltetrahydrofolate to 10-formyltetrahydrofolate.</text>
</comment>
<dbReference type="SUPFAM" id="SSF53223">
    <property type="entry name" value="Aminoacid dehydrogenase-like, N-terminal domain"/>
    <property type="match status" value="1"/>
</dbReference>
<dbReference type="EC" id="1.5.1.5" evidence="12"/>
<reference evidence="15 16" key="1">
    <citation type="submission" date="2017-11" db="EMBL/GenBank/DDBJ databases">
        <title>Genome sequence of Entomoplasma lucivorax PIPN-2 (ATCC 49196).</title>
        <authorList>
            <person name="Lo W.-S."/>
            <person name="Gasparich G.E."/>
            <person name="Kuo C.-H."/>
        </authorList>
    </citation>
    <scope>NUCLEOTIDE SEQUENCE [LARGE SCALE GENOMIC DNA]</scope>
    <source>
        <strain evidence="15 16">PIPN-2</strain>
    </source>
</reference>
<evidence type="ECO:0000256" key="5">
    <source>
        <dbReference type="ARBA" id="ARBA00022755"/>
    </source>
</evidence>
<keyword evidence="5 12" id="KW-0658">Purine biosynthesis</keyword>
<dbReference type="CDD" id="cd01080">
    <property type="entry name" value="NAD_bind_m-THF_DH_Cyclohyd"/>
    <property type="match status" value="1"/>
</dbReference>
<evidence type="ECO:0000256" key="3">
    <source>
        <dbReference type="ARBA" id="ARBA00022563"/>
    </source>
</evidence>
<name>A0A2S5RA25_9MOLU</name>
<dbReference type="SUPFAM" id="SSF51735">
    <property type="entry name" value="NAD(P)-binding Rossmann-fold domains"/>
    <property type="match status" value="1"/>
</dbReference>
<evidence type="ECO:0000259" key="13">
    <source>
        <dbReference type="Pfam" id="PF00763"/>
    </source>
</evidence>
<proteinExistence type="inferred from homology"/>
<dbReference type="STRING" id="1399797.GCA_000518285_01596"/>
<dbReference type="GO" id="GO:0035999">
    <property type="term" value="P:tetrahydrofolate interconversion"/>
    <property type="evidence" value="ECO:0007669"/>
    <property type="project" value="UniProtKB-UniRule"/>
</dbReference>
<dbReference type="Proteomes" id="UP000237865">
    <property type="component" value="Unassembled WGS sequence"/>
</dbReference>
<keyword evidence="6 12" id="KW-0378">Hydrolase</keyword>
<dbReference type="GO" id="GO:0005829">
    <property type="term" value="C:cytosol"/>
    <property type="evidence" value="ECO:0007669"/>
    <property type="project" value="TreeGrafter"/>
</dbReference>
<dbReference type="InterPro" id="IPR036291">
    <property type="entry name" value="NAD(P)-bd_dom_sf"/>
</dbReference>
<comment type="similarity">
    <text evidence="12">Belongs to the tetrahydrofolate dehydrogenase/cyclohydrolase family.</text>
</comment>
<evidence type="ECO:0000256" key="10">
    <source>
        <dbReference type="ARBA" id="ARBA00023167"/>
    </source>
</evidence>
<dbReference type="Pfam" id="PF00763">
    <property type="entry name" value="THF_DHG_CYH"/>
    <property type="match status" value="1"/>
</dbReference>